<dbReference type="CDD" id="cd00919">
    <property type="entry name" value="Heme_Cu_Oxidase_I"/>
    <property type="match status" value="1"/>
</dbReference>
<evidence type="ECO:0000256" key="3">
    <source>
        <dbReference type="ARBA" id="ARBA00022989"/>
    </source>
</evidence>
<feature type="transmembrane region" description="Helical" evidence="6">
    <location>
        <begin position="388"/>
        <end position="409"/>
    </location>
</feature>
<dbReference type="OMA" id="WAMMSIG"/>
<proteinExistence type="inferred from homology"/>
<feature type="transmembrane region" description="Helical" evidence="6">
    <location>
        <begin position="35"/>
        <end position="55"/>
    </location>
</feature>
<evidence type="ECO:0000313" key="9">
    <source>
        <dbReference type="Proteomes" id="UP000029084"/>
    </source>
</evidence>
<evidence type="ECO:0000313" key="8">
    <source>
        <dbReference type="EMBL" id="AIM26454.1"/>
    </source>
</evidence>
<keyword evidence="3 6" id="KW-1133">Transmembrane helix</keyword>
<gene>
    <name evidence="8" type="ORF">HA72_0290</name>
</gene>
<evidence type="ECO:0000256" key="6">
    <source>
        <dbReference type="SAM" id="Phobius"/>
    </source>
</evidence>
<dbReference type="GO" id="GO:0016491">
    <property type="term" value="F:oxidoreductase activity"/>
    <property type="evidence" value="ECO:0007669"/>
    <property type="project" value="UniProtKB-KW"/>
</dbReference>
<dbReference type="PANTHER" id="PTHR10422">
    <property type="entry name" value="CYTOCHROME C OXIDASE SUBUNIT 1"/>
    <property type="match status" value="1"/>
</dbReference>
<dbReference type="NCBIfam" id="NF041075">
    <property type="entry name" value="quin_ox_SoxB"/>
    <property type="match status" value="1"/>
</dbReference>
<protein>
    <submittedName>
        <fullName evidence="8">Cytochrome-c oxidase</fullName>
        <ecNumber evidence="8">1.9.3.1</ecNumber>
    </submittedName>
</protein>
<feature type="transmembrane region" description="Helical" evidence="6">
    <location>
        <begin position="162"/>
        <end position="187"/>
    </location>
</feature>
<dbReference type="OrthoDB" id="33297at2157"/>
<dbReference type="GO" id="GO:0004129">
    <property type="term" value="F:cytochrome-c oxidase activity"/>
    <property type="evidence" value="ECO:0007669"/>
    <property type="project" value="InterPro"/>
</dbReference>
<keyword evidence="5" id="KW-0479">Metal-binding</keyword>
<keyword evidence="8" id="KW-0560">Oxidoreductase</keyword>
<accession>A0A088E1Z7</accession>
<keyword evidence="4 6" id="KW-0472">Membrane</keyword>
<evidence type="ECO:0000259" key="7">
    <source>
        <dbReference type="PROSITE" id="PS50855"/>
    </source>
</evidence>
<feature type="transmembrane region" description="Helical" evidence="6">
    <location>
        <begin position="199"/>
        <end position="220"/>
    </location>
</feature>
<evidence type="ECO:0000256" key="1">
    <source>
        <dbReference type="ARBA" id="ARBA00004141"/>
    </source>
</evidence>
<feature type="transmembrane region" description="Helical" evidence="6">
    <location>
        <begin position="240"/>
        <end position="270"/>
    </location>
</feature>
<dbReference type="PANTHER" id="PTHR10422:SF18">
    <property type="entry name" value="CYTOCHROME C OXIDASE SUBUNIT 1"/>
    <property type="match status" value="1"/>
</dbReference>
<dbReference type="PRINTS" id="PR01165">
    <property type="entry name" value="CYCOXIDASEI"/>
</dbReference>
<dbReference type="GO" id="GO:0016020">
    <property type="term" value="C:membrane"/>
    <property type="evidence" value="ECO:0007669"/>
    <property type="project" value="UniProtKB-SubCell"/>
</dbReference>
<evidence type="ECO:0000256" key="2">
    <source>
        <dbReference type="ARBA" id="ARBA00022692"/>
    </source>
</evidence>
<keyword evidence="5" id="KW-0679">Respiratory chain</keyword>
<evidence type="ECO:0000256" key="4">
    <source>
        <dbReference type="ARBA" id="ARBA00023136"/>
    </source>
</evidence>
<evidence type="ECO:0000256" key="5">
    <source>
        <dbReference type="RuleBase" id="RU000370"/>
    </source>
</evidence>
<dbReference type="AlphaFoldDB" id="A0A088E1Z7"/>
<keyword evidence="5" id="KW-0349">Heme</keyword>
<dbReference type="InterPro" id="IPR036927">
    <property type="entry name" value="Cyt_c_oxase-like_su1_sf"/>
</dbReference>
<feature type="transmembrane region" description="Helical" evidence="6">
    <location>
        <begin position="75"/>
        <end position="101"/>
    </location>
</feature>
<keyword evidence="2 5" id="KW-0812">Transmembrane</keyword>
<keyword evidence="5" id="KW-0813">Transport</keyword>
<feature type="transmembrane region" description="Helical" evidence="6">
    <location>
        <begin position="421"/>
        <end position="444"/>
    </location>
</feature>
<comment type="similarity">
    <text evidence="5">Belongs to the heme-copper respiratory oxidase family.</text>
</comment>
<feature type="transmembrane region" description="Helical" evidence="6">
    <location>
        <begin position="464"/>
        <end position="490"/>
    </location>
</feature>
<sequence length="550" mass="60536">MSFQVKDILKMVSNYLSIFSASNIKKVLFPSTTSGVIWQYFAGSLAWLAVVGMAAMNLRTYLTYPSNSPEVGVTYYAFLTLHGWSAMLGLVPFAAISVIAYSMYKDGMSIRRTKLMSGMFWLANAGLIFALLGGPDMGWYMYPPLAVEDNSNFHAFLNYHGALMGIAYLALALSSLAQTIATVNLVSDAYATKPKGQKLGIFSAYGVAFAVIIALTLPALTAGELWYTLNILAGVPINTLLWLVLFWFYGHPVVYYVPFPLFGALYYFVPKFSGRPLFSEKWARWNIYLLAIGSMLIWVHHLQTFPIPVPVRLWINLSTLVLASGSGLTVLNLGLTVLTSKGYNYKDPVGMATLMALIGFILGGVQAVPLPMFPINPIVHNTYYVVGHFHLVIWTLILMGFTAVFLDVLRTVRPGFDYSKSATRLINAGILVWTIPFVIVGYLMSMEGYMGMLRRVIAYPTTFYPYNLSISLLAEIGIAGIVMAVGSALVEFLTYSPSTTVSVSSGSGSSTPSISLATDQNDKKGEFFDNLKLKLNNSVYGKSSELRRVR</sequence>
<dbReference type="GO" id="GO:0015990">
    <property type="term" value="P:electron transport coupled proton transport"/>
    <property type="evidence" value="ECO:0007669"/>
    <property type="project" value="TreeGrafter"/>
</dbReference>
<dbReference type="GO" id="GO:0009060">
    <property type="term" value="P:aerobic respiration"/>
    <property type="evidence" value="ECO:0007669"/>
    <property type="project" value="InterPro"/>
</dbReference>
<dbReference type="InterPro" id="IPR053628">
    <property type="entry name" value="Heme-copper_oxidase_sub1"/>
</dbReference>
<feature type="transmembrane region" description="Helical" evidence="6">
    <location>
        <begin position="349"/>
        <end position="368"/>
    </location>
</feature>
<dbReference type="EC" id="1.9.3.1" evidence="8"/>
<feature type="transmembrane region" description="Helical" evidence="6">
    <location>
        <begin position="282"/>
        <end position="301"/>
    </location>
</feature>
<reference evidence="8 9" key="1">
    <citation type="journal article" date="2014" name="J. Bacteriol.">
        <title>Role of an Archaeal PitA Transporter in the Copper and Arsenic Resistance of Metallosphaera sedula, an Extreme Thermoacidophile.</title>
        <authorList>
            <person name="McCarthy S."/>
            <person name="Ai C."/>
            <person name="Wheaton G."/>
            <person name="Tevatia R."/>
            <person name="Eckrich V."/>
            <person name="Kelly R."/>
            <person name="Blum P."/>
        </authorList>
    </citation>
    <scope>NUCLEOTIDE SEQUENCE [LARGE SCALE GENOMIC DNA]</scope>
    <source>
        <strain evidence="8 9">CuR1</strain>
    </source>
</reference>
<dbReference type="PROSITE" id="PS50855">
    <property type="entry name" value="COX1"/>
    <property type="match status" value="1"/>
</dbReference>
<feature type="domain" description="Cytochrome oxidase subunit I profile" evidence="7">
    <location>
        <begin position="23"/>
        <end position="512"/>
    </location>
</feature>
<dbReference type="Proteomes" id="UP000029084">
    <property type="component" value="Chromosome"/>
</dbReference>
<feature type="transmembrane region" description="Helical" evidence="6">
    <location>
        <begin position="313"/>
        <end position="337"/>
    </location>
</feature>
<dbReference type="GO" id="GO:0022904">
    <property type="term" value="P:respiratory electron transport chain"/>
    <property type="evidence" value="ECO:0007669"/>
    <property type="project" value="TreeGrafter"/>
</dbReference>
<dbReference type="EMBL" id="CP008822">
    <property type="protein sequence ID" value="AIM26454.1"/>
    <property type="molecule type" value="Genomic_DNA"/>
</dbReference>
<feature type="transmembrane region" description="Helical" evidence="6">
    <location>
        <begin position="121"/>
        <end position="142"/>
    </location>
</feature>
<keyword evidence="5" id="KW-0408">Iron</keyword>
<name>A0A088E1Z7_9CREN</name>
<dbReference type="GO" id="GO:0020037">
    <property type="term" value="F:heme binding"/>
    <property type="evidence" value="ECO:0007669"/>
    <property type="project" value="InterPro"/>
</dbReference>
<dbReference type="PROSITE" id="PS00077">
    <property type="entry name" value="COX1_CUB"/>
    <property type="match status" value="1"/>
</dbReference>
<dbReference type="Pfam" id="PF00115">
    <property type="entry name" value="COX1"/>
    <property type="match status" value="1"/>
</dbReference>
<dbReference type="InterPro" id="IPR000883">
    <property type="entry name" value="Cyt_C_Oxase_1"/>
</dbReference>
<dbReference type="InterPro" id="IPR023616">
    <property type="entry name" value="Cyt_c_oxase-like_su1_dom"/>
</dbReference>
<dbReference type="SUPFAM" id="SSF81442">
    <property type="entry name" value="Cytochrome c oxidase subunit I-like"/>
    <property type="match status" value="1"/>
</dbReference>
<comment type="subcellular location">
    <subcellularLocation>
        <location evidence="1">Membrane</location>
        <topology evidence="1">Multi-pass membrane protein</topology>
    </subcellularLocation>
</comment>
<keyword evidence="5" id="KW-0249">Electron transport</keyword>
<dbReference type="InterPro" id="IPR023615">
    <property type="entry name" value="Cyt_c_Oxase_su1_BS"/>
</dbReference>
<organism evidence="8 9">
    <name type="scientific">Metallosphaera sedula</name>
    <dbReference type="NCBI Taxonomy" id="43687"/>
    <lineage>
        <taxon>Archaea</taxon>
        <taxon>Thermoproteota</taxon>
        <taxon>Thermoprotei</taxon>
        <taxon>Sulfolobales</taxon>
        <taxon>Sulfolobaceae</taxon>
        <taxon>Metallosphaera</taxon>
    </lineage>
</organism>
<dbReference type="Gene3D" id="1.20.210.10">
    <property type="entry name" value="Cytochrome c oxidase-like, subunit I domain"/>
    <property type="match status" value="1"/>
</dbReference>